<keyword evidence="4" id="KW-0539">Nucleus</keyword>
<proteinExistence type="inferred from homology"/>
<comment type="similarity">
    <text evidence="2">Belongs to the FIP1 family.</text>
</comment>
<feature type="domain" description="Pre-mRNA polyadenylation factor Fip1" evidence="5">
    <location>
        <begin position="178"/>
        <end position="197"/>
    </location>
</feature>
<dbReference type="Pfam" id="PF05182">
    <property type="entry name" value="Fip1"/>
    <property type="match status" value="1"/>
</dbReference>
<protein>
    <submittedName>
        <fullName evidence="6">Pre-mRNA polyadenylation factor Fip1 domain</fullName>
    </submittedName>
</protein>
<evidence type="ECO:0000256" key="1">
    <source>
        <dbReference type="ARBA" id="ARBA00004123"/>
    </source>
</evidence>
<dbReference type="GO" id="GO:0005634">
    <property type="term" value="C:nucleus"/>
    <property type="evidence" value="ECO:0007669"/>
    <property type="project" value="UniProtKB-SubCell"/>
</dbReference>
<evidence type="ECO:0000259" key="5">
    <source>
        <dbReference type="Pfam" id="PF05182"/>
    </source>
</evidence>
<organism evidence="6 7">
    <name type="scientific">Dillenia turbinata</name>
    <dbReference type="NCBI Taxonomy" id="194707"/>
    <lineage>
        <taxon>Eukaryota</taxon>
        <taxon>Viridiplantae</taxon>
        <taxon>Streptophyta</taxon>
        <taxon>Embryophyta</taxon>
        <taxon>Tracheophyta</taxon>
        <taxon>Spermatophyta</taxon>
        <taxon>Magnoliopsida</taxon>
        <taxon>eudicotyledons</taxon>
        <taxon>Gunneridae</taxon>
        <taxon>Pentapetalae</taxon>
        <taxon>Dilleniales</taxon>
        <taxon>Dilleniaceae</taxon>
        <taxon>Dillenia</taxon>
    </lineage>
</organism>
<dbReference type="InterPro" id="IPR007854">
    <property type="entry name" value="Fip1_dom"/>
</dbReference>
<evidence type="ECO:0000313" key="7">
    <source>
        <dbReference type="Proteomes" id="UP001370490"/>
    </source>
</evidence>
<sequence>MLSTVLSPSSSPSKTNTLSSLFTPPSFSDKVRSSPPSFEMMVWIWGCEIDCGVERWYKVLMDAHLKVLANRSRFFVEKLRHDNGLVSHWVEICDCDDVEVSELGVEFGRCMAPLHGVVSMDGVYPSDDDLRKRLLGEDVIKVSGLLMVSLKPGQYLILTLMVLRKNHGNTLVLIYQIFFNFGWNEGSWKEYCKLQTTLVGRFFSTLMVLRKNRAYLCGGLRKSTVDRACALYWPTQ</sequence>
<comment type="subcellular location">
    <subcellularLocation>
        <location evidence="1">Nucleus</location>
    </subcellularLocation>
</comment>
<evidence type="ECO:0000256" key="2">
    <source>
        <dbReference type="ARBA" id="ARBA00007459"/>
    </source>
</evidence>
<evidence type="ECO:0000256" key="4">
    <source>
        <dbReference type="ARBA" id="ARBA00023242"/>
    </source>
</evidence>
<gene>
    <name evidence="6" type="ORF">RJ641_014860</name>
</gene>
<evidence type="ECO:0000313" key="6">
    <source>
        <dbReference type="EMBL" id="KAK6921182.1"/>
    </source>
</evidence>
<dbReference type="GO" id="GO:0006397">
    <property type="term" value="P:mRNA processing"/>
    <property type="evidence" value="ECO:0007669"/>
    <property type="project" value="UniProtKB-KW"/>
</dbReference>
<name>A0AAN8Z1Q1_9MAGN</name>
<accession>A0AAN8Z1Q1</accession>
<dbReference type="Proteomes" id="UP001370490">
    <property type="component" value="Unassembled WGS sequence"/>
</dbReference>
<keyword evidence="7" id="KW-1185">Reference proteome</keyword>
<keyword evidence="3" id="KW-0507">mRNA processing</keyword>
<reference evidence="6 7" key="1">
    <citation type="submission" date="2023-12" db="EMBL/GenBank/DDBJ databases">
        <title>A high-quality genome assembly for Dillenia turbinata (Dilleniales).</title>
        <authorList>
            <person name="Chanderbali A."/>
        </authorList>
    </citation>
    <scope>NUCLEOTIDE SEQUENCE [LARGE SCALE GENOMIC DNA]</scope>
    <source>
        <strain evidence="6">LSX21</strain>
        <tissue evidence="6">Leaf</tissue>
    </source>
</reference>
<comment type="caution">
    <text evidence="6">The sequence shown here is derived from an EMBL/GenBank/DDBJ whole genome shotgun (WGS) entry which is preliminary data.</text>
</comment>
<evidence type="ECO:0000256" key="3">
    <source>
        <dbReference type="ARBA" id="ARBA00022664"/>
    </source>
</evidence>
<dbReference type="EMBL" id="JBAMMX010000020">
    <property type="protein sequence ID" value="KAK6921182.1"/>
    <property type="molecule type" value="Genomic_DNA"/>
</dbReference>
<dbReference type="AlphaFoldDB" id="A0AAN8Z1Q1"/>